<keyword evidence="12" id="KW-1185">Reference proteome</keyword>
<keyword evidence="8 10" id="KW-0472">Membrane</keyword>
<feature type="transmembrane region" description="Helical" evidence="10">
    <location>
        <begin position="366"/>
        <end position="387"/>
    </location>
</feature>
<gene>
    <name evidence="11" type="ORF">CLV62_11841</name>
</gene>
<dbReference type="PANTHER" id="PTHR43823">
    <property type="entry name" value="SPORULATION PROTEIN YKVU"/>
    <property type="match status" value="1"/>
</dbReference>
<dbReference type="GO" id="GO:0015297">
    <property type="term" value="F:antiporter activity"/>
    <property type="evidence" value="ECO:0007669"/>
    <property type="project" value="InterPro"/>
</dbReference>
<dbReference type="Proteomes" id="UP000247973">
    <property type="component" value="Unassembled WGS sequence"/>
</dbReference>
<evidence type="ECO:0000256" key="10">
    <source>
        <dbReference type="SAM" id="Phobius"/>
    </source>
</evidence>
<feature type="transmembrane region" description="Helical" evidence="10">
    <location>
        <begin position="283"/>
        <end position="304"/>
    </location>
</feature>
<feature type="transmembrane region" description="Helical" evidence="10">
    <location>
        <begin position="18"/>
        <end position="36"/>
    </location>
</feature>
<dbReference type="OrthoDB" id="9811110at2"/>
<proteinExistence type="inferred from homology"/>
<feature type="transmembrane region" description="Helical" evidence="10">
    <location>
        <begin position="238"/>
        <end position="263"/>
    </location>
</feature>
<evidence type="ECO:0000256" key="2">
    <source>
        <dbReference type="ARBA" id="ARBA00008417"/>
    </source>
</evidence>
<dbReference type="GO" id="GO:0042910">
    <property type="term" value="F:xenobiotic transmembrane transporter activity"/>
    <property type="evidence" value="ECO:0007669"/>
    <property type="project" value="InterPro"/>
</dbReference>
<evidence type="ECO:0000256" key="3">
    <source>
        <dbReference type="ARBA" id="ARBA00022106"/>
    </source>
</evidence>
<comment type="caution">
    <text evidence="11">The sequence shown here is derived from an EMBL/GenBank/DDBJ whole genome shotgun (WGS) entry which is preliminary data.</text>
</comment>
<keyword evidence="5" id="KW-1003">Cell membrane</keyword>
<evidence type="ECO:0000256" key="1">
    <source>
        <dbReference type="ARBA" id="ARBA00004651"/>
    </source>
</evidence>
<feature type="transmembrane region" description="Helical" evidence="10">
    <location>
        <begin position="399"/>
        <end position="419"/>
    </location>
</feature>
<feature type="transmembrane region" description="Helical" evidence="10">
    <location>
        <begin position="56"/>
        <end position="75"/>
    </location>
</feature>
<protein>
    <recommendedName>
        <fullName evidence="3">Multidrug export protein MepA</fullName>
    </recommendedName>
</protein>
<evidence type="ECO:0000256" key="4">
    <source>
        <dbReference type="ARBA" id="ARBA00022448"/>
    </source>
</evidence>
<sequence length="462" mass="50659">MQQVANVDELENKNIAKLLWQYALPAIVGTLVNSLYNVIDRIFIGHWVGDDALAGLGLVLPIMNITAAVGMLVGAGSASRISIYLGKKDKETAEKIAGTSFLMTIIISGVVIGLLLLFLKPVLMYAGASEATYPYARDFLVIFLPGNLFLSLCFNFNNMMRASGYPKKAMITMLISVVANIILAPIFIHYLGWGMKGAAAATFIAMVIGFIFVMQHFLNPNSYIKLRWKNLRLNKKIVWSITSIGMSPFLIQLTASVVVFFIIAQLKIFGGTDSHSSDMSIAAYTIANTMLMLIVMIVLGLTQGMQPIVGYNYGAKNYERVKETLIYTIKVGTGITTFGFILGFFFPQIFVSFFGPGPELAEKSATALRLVVICFPLAGFQIVVTNFFQCIGKAGKSIFLSLTRQVLFLVPALYILPQYLGLKGIWLSMPVADSLAVIVTFILFTFQVRSLKKEADALTSNA</sequence>
<dbReference type="EMBL" id="QICL01000018">
    <property type="protein sequence ID" value="PXV62653.1"/>
    <property type="molecule type" value="Genomic_DNA"/>
</dbReference>
<organism evidence="11 12">
    <name type="scientific">Dysgonomonas alginatilytica</name>
    <dbReference type="NCBI Taxonomy" id="1605892"/>
    <lineage>
        <taxon>Bacteria</taxon>
        <taxon>Pseudomonadati</taxon>
        <taxon>Bacteroidota</taxon>
        <taxon>Bacteroidia</taxon>
        <taxon>Bacteroidales</taxon>
        <taxon>Dysgonomonadaceae</taxon>
        <taxon>Dysgonomonas</taxon>
    </lineage>
</organism>
<feature type="transmembrane region" description="Helical" evidence="10">
    <location>
        <begin position="169"/>
        <end position="191"/>
    </location>
</feature>
<comment type="subcellular location">
    <subcellularLocation>
        <location evidence="1">Cell membrane</location>
        <topology evidence="1">Multi-pass membrane protein</topology>
    </subcellularLocation>
</comment>
<evidence type="ECO:0000313" key="12">
    <source>
        <dbReference type="Proteomes" id="UP000247973"/>
    </source>
</evidence>
<keyword evidence="4" id="KW-0813">Transport</keyword>
<dbReference type="InterPro" id="IPR048279">
    <property type="entry name" value="MdtK-like"/>
</dbReference>
<dbReference type="InterPro" id="IPR051327">
    <property type="entry name" value="MATE_MepA_subfamily"/>
</dbReference>
<dbReference type="InterPro" id="IPR045070">
    <property type="entry name" value="MATE_MepA-like"/>
</dbReference>
<reference evidence="11 12" key="1">
    <citation type="submission" date="2018-03" db="EMBL/GenBank/DDBJ databases">
        <title>Genomic Encyclopedia of Archaeal and Bacterial Type Strains, Phase II (KMG-II): from individual species to whole genera.</title>
        <authorList>
            <person name="Goeker M."/>
        </authorList>
    </citation>
    <scope>NUCLEOTIDE SEQUENCE [LARGE SCALE GENOMIC DNA]</scope>
    <source>
        <strain evidence="11 12">DSM 100214</strain>
    </source>
</reference>
<comment type="similarity">
    <text evidence="2">Belongs to the multi antimicrobial extrusion (MATE) (TC 2.A.66.1) family. MepA subfamily.</text>
</comment>
<dbReference type="GO" id="GO:0046677">
    <property type="term" value="P:response to antibiotic"/>
    <property type="evidence" value="ECO:0007669"/>
    <property type="project" value="UniProtKB-KW"/>
</dbReference>
<feature type="transmembrane region" description="Helical" evidence="10">
    <location>
        <begin position="139"/>
        <end position="157"/>
    </location>
</feature>
<keyword evidence="7 10" id="KW-1133">Transmembrane helix</keyword>
<feature type="transmembrane region" description="Helical" evidence="10">
    <location>
        <begin position="96"/>
        <end position="119"/>
    </location>
</feature>
<dbReference type="PANTHER" id="PTHR43823:SF3">
    <property type="entry name" value="MULTIDRUG EXPORT PROTEIN MEPA"/>
    <property type="match status" value="1"/>
</dbReference>
<feature type="transmembrane region" description="Helical" evidence="10">
    <location>
        <begin position="425"/>
        <end position="446"/>
    </location>
</feature>
<evidence type="ECO:0000256" key="5">
    <source>
        <dbReference type="ARBA" id="ARBA00022475"/>
    </source>
</evidence>
<keyword evidence="9" id="KW-0046">Antibiotic resistance</keyword>
<dbReference type="RefSeq" id="WP_110311323.1">
    <property type="nucleotide sequence ID" value="NZ_QICL01000018.1"/>
</dbReference>
<evidence type="ECO:0000256" key="9">
    <source>
        <dbReference type="ARBA" id="ARBA00023251"/>
    </source>
</evidence>
<evidence type="ECO:0000256" key="6">
    <source>
        <dbReference type="ARBA" id="ARBA00022692"/>
    </source>
</evidence>
<dbReference type="InterPro" id="IPR002528">
    <property type="entry name" value="MATE_fam"/>
</dbReference>
<dbReference type="CDD" id="cd13143">
    <property type="entry name" value="MATE_MepA_like"/>
    <property type="match status" value="1"/>
</dbReference>
<accession>A0A2V3PTU9</accession>
<feature type="transmembrane region" description="Helical" evidence="10">
    <location>
        <begin position="325"/>
        <end position="346"/>
    </location>
</feature>
<feature type="transmembrane region" description="Helical" evidence="10">
    <location>
        <begin position="197"/>
        <end position="218"/>
    </location>
</feature>
<keyword evidence="6 10" id="KW-0812">Transmembrane</keyword>
<dbReference type="AlphaFoldDB" id="A0A2V3PTU9"/>
<evidence type="ECO:0000256" key="8">
    <source>
        <dbReference type="ARBA" id="ARBA00023136"/>
    </source>
</evidence>
<dbReference type="Pfam" id="PF01554">
    <property type="entry name" value="MatE"/>
    <property type="match status" value="2"/>
</dbReference>
<dbReference type="GO" id="GO:0005886">
    <property type="term" value="C:plasma membrane"/>
    <property type="evidence" value="ECO:0007669"/>
    <property type="project" value="UniProtKB-SubCell"/>
</dbReference>
<name>A0A2V3PTU9_9BACT</name>
<evidence type="ECO:0000256" key="7">
    <source>
        <dbReference type="ARBA" id="ARBA00022989"/>
    </source>
</evidence>
<dbReference type="PIRSF" id="PIRSF006603">
    <property type="entry name" value="DinF"/>
    <property type="match status" value="1"/>
</dbReference>
<dbReference type="NCBIfam" id="TIGR00797">
    <property type="entry name" value="matE"/>
    <property type="match status" value="1"/>
</dbReference>
<evidence type="ECO:0000313" key="11">
    <source>
        <dbReference type="EMBL" id="PXV62653.1"/>
    </source>
</evidence>